<evidence type="ECO:0000256" key="6">
    <source>
        <dbReference type="ARBA" id="ARBA00023136"/>
    </source>
</evidence>
<evidence type="ECO:0000256" key="1">
    <source>
        <dbReference type="ARBA" id="ARBA00004651"/>
    </source>
</evidence>
<comment type="caution">
    <text evidence="9">The sequence shown here is derived from an EMBL/GenBank/DDBJ whole genome shotgun (WGS) entry which is preliminary data.</text>
</comment>
<keyword evidence="3" id="KW-1003">Cell membrane</keyword>
<keyword evidence="6 7" id="KW-0472">Membrane</keyword>
<dbReference type="InterPro" id="IPR020846">
    <property type="entry name" value="MFS_dom"/>
</dbReference>
<evidence type="ECO:0000256" key="7">
    <source>
        <dbReference type="SAM" id="Phobius"/>
    </source>
</evidence>
<dbReference type="EMBL" id="QJKF01000015">
    <property type="protein sequence ID" value="PXX58131.1"/>
    <property type="molecule type" value="Genomic_DNA"/>
</dbReference>
<dbReference type="GO" id="GO:0005886">
    <property type="term" value="C:plasma membrane"/>
    <property type="evidence" value="ECO:0007669"/>
    <property type="project" value="UniProtKB-SubCell"/>
</dbReference>
<dbReference type="AlphaFoldDB" id="A0A318JQX1"/>
<feature type="transmembrane region" description="Helical" evidence="7">
    <location>
        <begin position="160"/>
        <end position="187"/>
    </location>
</feature>
<dbReference type="GO" id="GO:0022857">
    <property type="term" value="F:transmembrane transporter activity"/>
    <property type="evidence" value="ECO:0007669"/>
    <property type="project" value="InterPro"/>
</dbReference>
<protein>
    <submittedName>
        <fullName evidence="9">Putative MFS family arabinose efflux permease</fullName>
    </submittedName>
</protein>
<dbReference type="PANTHER" id="PTHR23517">
    <property type="entry name" value="RESISTANCE PROTEIN MDTM, PUTATIVE-RELATED-RELATED"/>
    <property type="match status" value="1"/>
</dbReference>
<evidence type="ECO:0000259" key="8">
    <source>
        <dbReference type="PROSITE" id="PS50850"/>
    </source>
</evidence>
<evidence type="ECO:0000313" key="9">
    <source>
        <dbReference type="EMBL" id="PXX58131.1"/>
    </source>
</evidence>
<keyword evidence="5 7" id="KW-1133">Transmembrane helix</keyword>
<feature type="transmembrane region" description="Helical" evidence="7">
    <location>
        <begin position="419"/>
        <end position="436"/>
    </location>
</feature>
<reference evidence="9 10" key="1">
    <citation type="submission" date="2018-05" db="EMBL/GenBank/DDBJ databases">
        <title>Genomic Encyclopedia of Type Strains, Phase IV (KMG-IV): sequencing the most valuable type-strain genomes for metagenomic binning, comparative biology and taxonomic classification.</title>
        <authorList>
            <person name="Goeker M."/>
        </authorList>
    </citation>
    <scope>NUCLEOTIDE SEQUENCE [LARGE SCALE GENOMIC DNA]</scope>
    <source>
        <strain evidence="9 10">DSM 44704</strain>
    </source>
</reference>
<dbReference type="Proteomes" id="UP000247569">
    <property type="component" value="Unassembled WGS sequence"/>
</dbReference>
<proteinExistence type="predicted"/>
<gene>
    <name evidence="9" type="ORF">DFR70_115104</name>
</gene>
<evidence type="ECO:0000256" key="5">
    <source>
        <dbReference type="ARBA" id="ARBA00022989"/>
    </source>
</evidence>
<feature type="transmembrane region" description="Helical" evidence="7">
    <location>
        <begin position="350"/>
        <end position="370"/>
    </location>
</feature>
<dbReference type="PROSITE" id="PS50850">
    <property type="entry name" value="MFS"/>
    <property type="match status" value="1"/>
</dbReference>
<evidence type="ECO:0000313" key="10">
    <source>
        <dbReference type="Proteomes" id="UP000247569"/>
    </source>
</evidence>
<feature type="transmembrane region" description="Helical" evidence="7">
    <location>
        <begin position="128"/>
        <end position="148"/>
    </location>
</feature>
<feature type="domain" description="Major facilitator superfamily (MFS) profile" evidence="8">
    <location>
        <begin position="289"/>
        <end position="465"/>
    </location>
</feature>
<feature type="transmembrane region" description="Helical" evidence="7">
    <location>
        <begin position="376"/>
        <end position="398"/>
    </location>
</feature>
<evidence type="ECO:0000256" key="2">
    <source>
        <dbReference type="ARBA" id="ARBA00022448"/>
    </source>
</evidence>
<dbReference type="SUPFAM" id="SSF103473">
    <property type="entry name" value="MFS general substrate transporter"/>
    <property type="match status" value="1"/>
</dbReference>
<keyword evidence="4 7" id="KW-0812">Transmembrane</keyword>
<dbReference type="InterPro" id="IPR050171">
    <property type="entry name" value="MFS_Transporters"/>
</dbReference>
<feature type="transmembrane region" description="Helical" evidence="7">
    <location>
        <begin position="285"/>
        <end position="306"/>
    </location>
</feature>
<feature type="transmembrane region" description="Helical" evidence="7">
    <location>
        <begin position="94"/>
        <end position="116"/>
    </location>
</feature>
<keyword evidence="2" id="KW-0813">Transport</keyword>
<dbReference type="PANTHER" id="PTHR23517:SF2">
    <property type="entry name" value="MULTIDRUG RESISTANCE PROTEIN MDTH"/>
    <property type="match status" value="1"/>
</dbReference>
<feature type="transmembrane region" description="Helical" evidence="7">
    <location>
        <begin position="442"/>
        <end position="463"/>
    </location>
</feature>
<sequence>MRIGRKAFVSPGFRVGEVIGGVERGETCSCHENIGASANPDLFLRILVTDFAPDTTAPNRKILCNLLTKPRPYGILIGVGVLARSGSGARSFRLLWIGILFNRLGMPTPPFLLLYASVTQLGNQVGTVAVVAASGVGQTVASLAGGVLADRYGPRRTIGYSQAVGVLACAALPAVQGVAAVTALVLLSTACASVPRPAANALVPALMPPDARVAGYGRLYWSRNIGSSLSPLVAGPLVQFWPPGIFVLGAVTSALFTVLATTLPEVSGPENPRGAGILRGIRAPYAEPVVAWFLVASLILSCLYMQKQGALPLDMTDRGLTPTELGLVLSLSGVLVVVLQPVITPAVTGMSFASAAATSAALIALGLGTTGFATNAWWFAITVIVWTVGEIMQVPLAADFMAARAPDGKVGAYQGAYGFMWNLGLAVGAPIGQLMFVSAGRAVVWTVVAALGVSVALGHLAVFRR</sequence>
<comment type="subcellular location">
    <subcellularLocation>
        <location evidence="1">Cell membrane</location>
        <topology evidence="1">Multi-pass membrane protein</topology>
    </subcellularLocation>
</comment>
<organism evidence="9 10">
    <name type="scientific">Nocardia tenerifensis</name>
    <dbReference type="NCBI Taxonomy" id="228006"/>
    <lineage>
        <taxon>Bacteria</taxon>
        <taxon>Bacillati</taxon>
        <taxon>Actinomycetota</taxon>
        <taxon>Actinomycetes</taxon>
        <taxon>Mycobacteriales</taxon>
        <taxon>Nocardiaceae</taxon>
        <taxon>Nocardia</taxon>
    </lineage>
</organism>
<name>A0A318JQX1_9NOCA</name>
<dbReference type="InterPro" id="IPR036259">
    <property type="entry name" value="MFS_trans_sf"/>
</dbReference>
<dbReference type="Gene3D" id="1.20.1250.20">
    <property type="entry name" value="MFS general substrate transporter like domains"/>
    <property type="match status" value="1"/>
</dbReference>
<evidence type="ECO:0000256" key="3">
    <source>
        <dbReference type="ARBA" id="ARBA00022475"/>
    </source>
</evidence>
<dbReference type="Pfam" id="PF07690">
    <property type="entry name" value="MFS_1"/>
    <property type="match status" value="1"/>
</dbReference>
<keyword evidence="10" id="KW-1185">Reference proteome</keyword>
<accession>A0A318JQX1</accession>
<feature type="transmembrane region" description="Helical" evidence="7">
    <location>
        <begin position="326"/>
        <end position="343"/>
    </location>
</feature>
<evidence type="ECO:0000256" key="4">
    <source>
        <dbReference type="ARBA" id="ARBA00022692"/>
    </source>
</evidence>
<feature type="transmembrane region" description="Helical" evidence="7">
    <location>
        <begin position="240"/>
        <end position="264"/>
    </location>
</feature>
<dbReference type="InterPro" id="IPR011701">
    <property type="entry name" value="MFS"/>
</dbReference>